<sequence>MKKDLPLILKNLVLAMQESDFEEIAFLVYDFQLKNNPIFARWVSFFYENPHNIQKIEQIPCLPIEFFKYYEIRSITKNPKVVFESSGTTQSFRSKHLLTDTFFYTQNSIQIFEKRYGKLENYHILALLPSYLERENSSLIFMVKQFMEKSASPYNAFYLHNFETLFQTIEFLKKNKDGRKILLLGVTYALLDFAEKYKGNDLSQVLVMETGGMKGRRPEMTRAEVHQILQKAFGVGKIHSEYGMTELLSQAYSTGEGVFDMPTTMRIFLRENNDPLTYTPTRGLINVIDLANIESCAFLATQDVGTLLNGNQFMVLGRADNAEQRGCNLLLEQF</sequence>
<gene>
    <name evidence="1" type="ORF">Rain11_0841</name>
</gene>
<organism evidence="1 2">
    <name type="scientific">Raineya orbicola</name>
    <dbReference type="NCBI Taxonomy" id="2016530"/>
    <lineage>
        <taxon>Bacteria</taxon>
        <taxon>Pseudomonadati</taxon>
        <taxon>Bacteroidota</taxon>
        <taxon>Cytophagia</taxon>
        <taxon>Cytophagales</taxon>
        <taxon>Raineyaceae</taxon>
        <taxon>Raineya</taxon>
    </lineage>
</organism>
<evidence type="ECO:0000313" key="2">
    <source>
        <dbReference type="Proteomes" id="UP000233387"/>
    </source>
</evidence>
<keyword evidence="2" id="KW-1185">Reference proteome</keyword>
<dbReference type="RefSeq" id="WP_133121502.1">
    <property type="nucleotide sequence ID" value="NZ_NKXO01000010.1"/>
</dbReference>
<proteinExistence type="predicted"/>
<evidence type="ECO:0000313" key="1">
    <source>
        <dbReference type="EMBL" id="PKQ70181.1"/>
    </source>
</evidence>
<comment type="caution">
    <text evidence="1">The sequence shown here is derived from an EMBL/GenBank/DDBJ whole genome shotgun (WGS) entry which is preliminary data.</text>
</comment>
<reference evidence="1 2" key="1">
    <citation type="submission" date="2017-06" db="EMBL/GenBank/DDBJ databases">
        <title>Raineya orbicola gen. nov., sp. nov. a slightly thermophilic bacterium of the phylum Bacteroidetes and the description of Raineyaceae fam. nov.</title>
        <authorList>
            <person name="Albuquerque L."/>
            <person name="Polonia A.R.M."/>
            <person name="Barroso C."/>
            <person name="Froufe H.J.C."/>
            <person name="Lage O."/>
            <person name="Lobo-Da-Cunha A."/>
            <person name="Egas C."/>
            <person name="Da Costa M.S."/>
        </authorList>
    </citation>
    <scope>NUCLEOTIDE SEQUENCE [LARGE SCALE GENOMIC DNA]</scope>
    <source>
        <strain evidence="1 2">SPSPC-11</strain>
    </source>
</reference>
<dbReference type="EMBL" id="NKXO01000010">
    <property type="protein sequence ID" value="PKQ70181.1"/>
    <property type="molecule type" value="Genomic_DNA"/>
</dbReference>
<name>A0A2N3IIT1_9BACT</name>
<accession>A0A2N3IIT1</accession>
<dbReference type="AlphaFoldDB" id="A0A2N3IIT1"/>
<dbReference type="OrthoDB" id="182577at2"/>
<dbReference type="Proteomes" id="UP000233387">
    <property type="component" value="Unassembled WGS sequence"/>
</dbReference>
<protein>
    <submittedName>
        <fullName evidence="1">Acyl-protein synthetase, LuxE</fullName>
    </submittedName>
</protein>